<dbReference type="VEuPathDB" id="MicrosporidiaDB:THOM_0052"/>
<dbReference type="OrthoDB" id="2191262at2759"/>
<keyword evidence="1" id="KW-0472">Membrane</keyword>
<name>L7JZT7_TRAHO</name>
<evidence type="ECO:0000256" key="1">
    <source>
        <dbReference type="SAM" id="Phobius"/>
    </source>
</evidence>
<evidence type="ECO:0000313" key="3">
    <source>
        <dbReference type="Proteomes" id="UP000011185"/>
    </source>
</evidence>
<accession>L7JZT7</accession>
<feature type="transmembrane region" description="Helical" evidence="1">
    <location>
        <begin position="97"/>
        <end position="120"/>
    </location>
</feature>
<evidence type="ECO:0000313" key="2">
    <source>
        <dbReference type="EMBL" id="ELQ76954.1"/>
    </source>
</evidence>
<feature type="transmembrane region" description="Helical" evidence="1">
    <location>
        <begin position="73"/>
        <end position="91"/>
    </location>
</feature>
<reference evidence="2 3" key="1">
    <citation type="journal article" date="2012" name="PLoS Pathog.">
        <title>The genome of the obligate intracellular parasite Trachipleistophora hominis: new insights into microsporidian genome dynamics and reductive evolution.</title>
        <authorList>
            <person name="Heinz E."/>
            <person name="Williams T.A."/>
            <person name="Nakjang S."/>
            <person name="Noel C.J."/>
            <person name="Swan D.C."/>
            <person name="Goldberg A.V."/>
            <person name="Harris S.R."/>
            <person name="Weinmaier T."/>
            <person name="Markert S."/>
            <person name="Becher D."/>
            <person name="Bernhardt J."/>
            <person name="Dagan T."/>
            <person name="Hacker C."/>
            <person name="Lucocq J.M."/>
            <person name="Schweder T."/>
            <person name="Rattei T."/>
            <person name="Hall N."/>
            <person name="Hirt R.P."/>
            <person name="Embley T.M."/>
        </authorList>
    </citation>
    <scope>NUCLEOTIDE SEQUENCE [LARGE SCALE GENOMIC DNA]</scope>
</reference>
<proteinExistence type="predicted"/>
<dbReference type="OMA" id="RLEFAWH"/>
<dbReference type="HOGENOM" id="CLU_141794_0_0_1"/>
<dbReference type="InParanoid" id="L7JZT7"/>
<protein>
    <submittedName>
        <fullName evidence="2">Putative transporter</fullName>
    </submittedName>
</protein>
<sequence>MIGERNLMNEEKQMRYVYVFCVLLILELTFFGLAIYFTNDVQFKSVYLLHGSASLLGNFFLVEGIIIKNFVQISLYPIIYLFTFANTFLGSSRETGLYFVFKMAQVGVYVVRGFILYHVFYRLRLEFAWHSFKRLGTSTQVIGKFVF</sequence>
<gene>
    <name evidence="2" type="ORF">THOM_0052</name>
</gene>
<keyword evidence="1" id="KW-0812">Transmembrane</keyword>
<dbReference type="Proteomes" id="UP000011185">
    <property type="component" value="Unassembled WGS sequence"/>
</dbReference>
<keyword evidence="1" id="KW-1133">Transmembrane helix</keyword>
<organism evidence="2 3">
    <name type="scientific">Trachipleistophora hominis</name>
    <name type="common">Microsporidian parasite</name>
    <dbReference type="NCBI Taxonomy" id="72359"/>
    <lineage>
        <taxon>Eukaryota</taxon>
        <taxon>Fungi</taxon>
        <taxon>Fungi incertae sedis</taxon>
        <taxon>Microsporidia</taxon>
        <taxon>Pleistophoridae</taxon>
        <taxon>Trachipleistophora</taxon>
    </lineage>
</organism>
<keyword evidence="3" id="KW-1185">Reference proteome</keyword>
<feature type="transmembrane region" description="Helical" evidence="1">
    <location>
        <begin position="16"/>
        <end position="35"/>
    </location>
</feature>
<dbReference type="AlphaFoldDB" id="L7JZT7"/>
<dbReference type="EMBL" id="JH993801">
    <property type="protein sequence ID" value="ELQ76954.1"/>
    <property type="molecule type" value="Genomic_DNA"/>
</dbReference>